<evidence type="ECO:0000256" key="7">
    <source>
        <dbReference type="PIRSR" id="PIRSR600269-50"/>
    </source>
</evidence>
<proteinExistence type="inferred from homology"/>
<evidence type="ECO:0000256" key="8">
    <source>
        <dbReference type="PIRSR" id="PIRSR600269-51"/>
    </source>
</evidence>
<evidence type="ECO:0000256" key="3">
    <source>
        <dbReference type="ARBA" id="ARBA00022723"/>
    </source>
</evidence>
<dbReference type="GO" id="GO:0009308">
    <property type="term" value="P:amine metabolic process"/>
    <property type="evidence" value="ECO:0007669"/>
    <property type="project" value="UniProtKB-UniRule"/>
</dbReference>
<gene>
    <name evidence="14" type="ORF">NLU13_7146</name>
</gene>
<dbReference type="InterPro" id="IPR036460">
    <property type="entry name" value="Cu_amine_oxidase_C_sf"/>
</dbReference>
<dbReference type="PANTHER" id="PTHR10638">
    <property type="entry name" value="COPPER AMINE OXIDASE"/>
    <property type="match status" value="1"/>
</dbReference>
<feature type="domain" description="Copper amine oxidase N2-terminal" evidence="12">
    <location>
        <begin position="100"/>
        <end position="164"/>
    </location>
</feature>
<evidence type="ECO:0000313" key="15">
    <source>
        <dbReference type="Proteomes" id="UP001175261"/>
    </source>
</evidence>
<dbReference type="SUPFAM" id="SSF54416">
    <property type="entry name" value="Amine oxidase N-terminal region"/>
    <property type="match status" value="2"/>
</dbReference>
<evidence type="ECO:0000256" key="10">
    <source>
        <dbReference type="SAM" id="SignalP"/>
    </source>
</evidence>
<feature type="active site" description="Schiff-base intermediate with substrate; via topaquinone" evidence="7">
    <location>
        <position position="493"/>
    </location>
</feature>
<comment type="cofactor">
    <cofactor evidence="1">
        <name>Cu cation</name>
        <dbReference type="ChEBI" id="CHEBI:23378"/>
    </cofactor>
</comment>
<feature type="active site" description="Proton acceptor" evidence="7">
    <location>
        <position position="412"/>
    </location>
</feature>
<dbReference type="Pfam" id="PF01179">
    <property type="entry name" value="Cu_amine_oxid"/>
    <property type="match status" value="1"/>
</dbReference>
<dbReference type="Pfam" id="PF02727">
    <property type="entry name" value="Cu_amine_oxidN2"/>
    <property type="match status" value="1"/>
</dbReference>
<evidence type="ECO:0000256" key="2">
    <source>
        <dbReference type="ARBA" id="ARBA00007983"/>
    </source>
</evidence>
<dbReference type="FunFam" id="3.10.450.40:FF:000028">
    <property type="entry name" value="Amine oxidase"/>
    <property type="match status" value="1"/>
</dbReference>
<evidence type="ECO:0000256" key="5">
    <source>
        <dbReference type="ARBA" id="ARBA00023002"/>
    </source>
</evidence>
<dbReference type="Proteomes" id="UP001175261">
    <property type="component" value="Unassembled WGS sequence"/>
</dbReference>
<comment type="similarity">
    <text evidence="2 9">Belongs to the copper/topaquinone oxidase family.</text>
</comment>
<feature type="modified residue" description="2',4',5'-topaquinone" evidence="8">
    <location>
        <position position="493"/>
    </location>
</feature>
<sequence>MKLLSSKFVLSAPVVLLLLADTIGFAAAAPKAPWVKQRAKGQARRALSAAMEKREANASECAVREALLTTAPKGNIWNSLSGEEASGVVHWLFAQPDLNLTKADDAGSWDNTLLLVELQHPNKTDVLAYLDGSGPAPPRYARAVIDHKADEEPYIQDILVGPLPVVNGTTTWTPLEYTLTRKTEGKVRSLEADSDAYYEWLIQVSTSVADITMDLWNASALGLENDTLAVWGIDPYYQDEGRVKRWDTFWGQPADVFESMTLLPMGLFFMSDVTGRDPSKWTVEGWYYNGVFYETTEEFRDAYWDGKVEKLPGNIEGSWAQTDQQGPIPPLDTTAPPVMVAPGGGRYHVDPQNKYVEWMGWSFYIGFQRDSGMSLFDIRYKGKRLVYELGLMEALAHYAGSDPVQSHVAYLDTYYGFGPFAFELLKGYDCPAYASYLNTSFYVDETTHTHLNSICLFEGDADYPMSRHSSSAYVASAKNIYFTVRSVSTVGNYDYMFSYTFFMDGSLAVEVRASGYIQSAYYAKNEDYGFHIHDALSGSMHDHVLLFKVDVDILGTDNTVQFMDQVATTTTYPWSKGKVFNTMKLERSFLENEDQGQFNWKENNQQQVFIVNQEEKNKYGEYRGYRVLPYTGASHLAIKNSSIIKNSAHWAEHDIMVSKRKDTEPRGTHAFNNQDTENPPVDFSKFFDGESLNQTDLVLWVNLGMHHVPHTGDLPNTAFTTAHSGIQLMPSNYFEVGVNSETVNMVRVNYDKGVVSDVISFGSSDETCAVQYEPVFVDLWDYKGDVVVRKLPYSPNDPYYETDSI</sequence>
<dbReference type="AlphaFoldDB" id="A0AA39GES0"/>
<keyword evidence="15" id="KW-1185">Reference proteome</keyword>
<evidence type="ECO:0000256" key="9">
    <source>
        <dbReference type="RuleBase" id="RU000672"/>
    </source>
</evidence>
<keyword evidence="10" id="KW-0732">Signal</keyword>
<name>A0AA39GES0_SARSR</name>
<dbReference type="InterPro" id="IPR016182">
    <property type="entry name" value="Cu_amine_oxidase_N-reg"/>
</dbReference>
<feature type="chain" id="PRO_5041235139" description="Amine oxidase" evidence="10">
    <location>
        <begin position="29"/>
        <end position="805"/>
    </location>
</feature>
<comment type="PTM">
    <text evidence="8 9">Topaquinone (TPQ) is generated by copper-dependent autoxidation of a specific tyrosyl residue.</text>
</comment>
<dbReference type="EC" id="1.4.3.-" evidence="9"/>
<dbReference type="GO" id="GO:0008131">
    <property type="term" value="F:primary methylamine oxidase activity"/>
    <property type="evidence" value="ECO:0007669"/>
    <property type="project" value="InterPro"/>
</dbReference>
<dbReference type="GO" id="GO:0048038">
    <property type="term" value="F:quinone binding"/>
    <property type="evidence" value="ECO:0007669"/>
    <property type="project" value="InterPro"/>
</dbReference>
<evidence type="ECO:0000313" key="14">
    <source>
        <dbReference type="EMBL" id="KAK0385972.1"/>
    </source>
</evidence>
<feature type="signal peptide" evidence="10">
    <location>
        <begin position="1"/>
        <end position="28"/>
    </location>
</feature>
<dbReference type="InterPro" id="IPR015328">
    <property type="entry name" value="DUF1965"/>
</dbReference>
<dbReference type="FunFam" id="2.70.98.20:FF:000002">
    <property type="entry name" value="Amine oxidase"/>
    <property type="match status" value="1"/>
</dbReference>
<comment type="cofactor">
    <cofactor evidence="9">
        <name>Cu cation</name>
        <dbReference type="ChEBI" id="CHEBI:23378"/>
    </cofactor>
    <text evidence="9">Contains 1 topaquinone per subunit.</text>
</comment>
<keyword evidence="3 9" id="KW-0479">Metal-binding</keyword>
<dbReference type="EMBL" id="JAPDFR010000006">
    <property type="protein sequence ID" value="KAK0385972.1"/>
    <property type="molecule type" value="Genomic_DNA"/>
</dbReference>
<evidence type="ECO:0000259" key="12">
    <source>
        <dbReference type="Pfam" id="PF02727"/>
    </source>
</evidence>
<dbReference type="SUPFAM" id="SSF49998">
    <property type="entry name" value="Amine oxidase catalytic domain"/>
    <property type="match status" value="1"/>
</dbReference>
<dbReference type="Gene3D" id="2.70.98.20">
    <property type="entry name" value="Copper amine oxidase, catalytic domain"/>
    <property type="match status" value="1"/>
</dbReference>
<dbReference type="InterPro" id="IPR000269">
    <property type="entry name" value="Cu_amine_oxidase"/>
</dbReference>
<dbReference type="GO" id="GO:0005507">
    <property type="term" value="F:copper ion binding"/>
    <property type="evidence" value="ECO:0007669"/>
    <property type="project" value="InterPro"/>
</dbReference>
<evidence type="ECO:0000259" key="11">
    <source>
        <dbReference type="Pfam" id="PF01179"/>
    </source>
</evidence>
<dbReference type="Pfam" id="PF09248">
    <property type="entry name" value="DUF1965"/>
    <property type="match status" value="1"/>
</dbReference>
<comment type="caution">
    <text evidence="14">The sequence shown here is derived from an EMBL/GenBank/DDBJ whole genome shotgun (WGS) entry which is preliminary data.</text>
</comment>
<organism evidence="14 15">
    <name type="scientific">Sarocladium strictum</name>
    <name type="common">Black bundle disease fungus</name>
    <name type="synonym">Acremonium strictum</name>
    <dbReference type="NCBI Taxonomy" id="5046"/>
    <lineage>
        <taxon>Eukaryota</taxon>
        <taxon>Fungi</taxon>
        <taxon>Dikarya</taxon>
        <taxon>Ascomycota</taxon>
        <taxon>Pezizomycotina</taxon>
        <taxon>Sordariomycetes</taxon>
        <taxon>Hypocreomycetidae</taxon>
        <taxon>Hypocreales</taxon>
        <taxon>Sarocladiaceae</taxon>
        <taxon>Sarocladium</taxon>
    </lineage>
</organism>
<keyword evidence="6 9" id="KW-0186">Copper</keyword>
<dbReference type="InterPro" id="IPR015798">
    <property type="entry name" value="Cu_amine_oxidase_C"/>
</dbReference>
<dbReference type="FunFam" id="3.10.450.40:FF:000018">
    <property type="entry name" value="Amine oxidase"/>
    <property type="match status" value="1"/>
</dbReference>
<evidence type="ECO:0000256" key="6">
    <source>
        <dbReference type="ARBA" id="ARBA00023008"/>
    </source>
</evidence>
<dbReference type="GO" id="GO:0005886">
    <property type="term" value="C:plasma membrane"/>
    <property type="evidence" value="ECO:0007669"/>
    <property type="project" value="TreeGrafter"/>
</dbReference>
<protein>
    <recommendedName>
        <fullName evidence="9">Amine oxidase</fullName>
        <ecNumber evidence="9">1.4.3.-</ecNumber>
    </recommendedName>
</protein>
<evidence type="ECO:0000256" key="1">
    <source>
        <dbReference type="ARBA" id="ARBA00001935"/>
    </source>
</evidence>
<evidence type="ECO:0000259" key="13">
    <source>
        <dbReference type="Pfam" id="PF09248"/>
    </source>
</evidence>
<keyword evidence="5 9" id="KW-0560">Oxidoreductase</keyword>
<dbReference type="InterPro" id="IPR015800">
    <property type="entry name" value="Cu_amine_oxidase_N2"/>
</dbReference>
<dbReference type="Gene3D" id="3.10.450.40">
    <property type="match status" value="2"/>
</dbReference>
<reference evidence="14" key="1">
    <citation type="submission" date="2022-10" db="EMBL/GenBank/DDBJ databases">
        <title>Determination and structural analysis of whole genome sequence of Sarocladium strictum F4-1.</title>
        <authorList>
            <person name="Hu L."/>
            <person name="Jiang Y."/>
        </authorList>
    </citation>
    <scope>NUCLEOTIDE SEQUENCE</scope>
    <source>
        <strain evidence="14">F4-1</strain>
    </source>
</reference>
<keyword evidence="4 7" id="KW-0801">TPQ</keyword>
<dbReference type="PRINTS" id="PR00766">
    <property type="entry name" value="CUDAOXIDASE"/>
</dbReference>
<evidence type="ECO:0000256" key="4">
    <source>
        <dbReference type="ARBA" id="ARBA00022772"/>
    </source>
</evidence>
<feature type="domain" description="DUF1965" evidence="13">
    <location>
        <begin position="260"/>
        <end position="327"/>
    </location>
</feature>
<feature type="domain" description="Copper amine oxidase catalytic" evidence="11">
    <location>
        <begin position="338"/>
        <end position="735"/>
    </location>
</feature>
<accession>A0AA39GES0</accession>
<dbReference type="PANTHER" id="PTHR10638:SF20">
    <property type="entry name" value="AMINE OXIDASE"/>
    <property type="match status" value="1"/>
</dbReference>